<feature type="chain" id="PRO_5047464852" evidence="5">
    <location>
        <begin position="33"/>
        <end position="343"/>
    </location>
</feature>
<keyword evidence="8" id="KW-1185">Reference proteome</keyword>
<comment type="caution">
    <text evidence="7">The sequence shown here is derived from an EMBL/GenBank/DDBJ whole genome shotgun (WGS) entry which is preliminary data.</text>
</comment>
<name>A0ABW9XS32_9BACL</name>
<keyword evidence="3" id="KW-0813">Transport</keyword>
<reference evidence="7 8" key="1">
    <citation type="submission" date="2020-01" db="EMBL/GenBank/DDBJ databases">
        <title>Paenibacillus soybeanensis sp. nov. isolated from the nodules of soybean (Glycine max(L.) Merr).</title>
        <authorList>
            <person name="Wang H."/>
        </authorList>
    </citation>
    <scope>NUCLEOTIDE SEQUENCE [LARGE SCALE GENOMIC DNA]</scope>
    <source>
        <strain evidence="7 8">T1</strain>
    </source>
</reference>
<dbReference type="CDD" id="cd13557">
    <property type="entry name" value="PBP2_SsuA"/>
    <property type="match status" value="1"/>
</dbReference>
<comment type="subcellular location">
    <subcellularLocation>
        <location evidence="1">Periplasm</location>
    </subcellularLocation>
</comment>
<evidence type="ECO:0000313" key="8">
    <source>
        <dbReference type="Proteomes" id="UP000665561"/>
    </source>
</evidence>
<evidence type="ECO:0000256" key="2">
    <source>
        <dbReference type="ARBA" id="ARBA00010742"/>
    </source>
</evidence>
<dbReference type="NCBIfam" id="TIGR01728">
    <property type="entry name" value="SsuA_fam"/>
    <property type="match status" value="1"/>
</dbReference>
<dbReference type="SMART" id="SM00062">
    <property type="entry name" value="PBPb"/>
    <property type="match status" value="1"/>
</dbReference>
<evidence type="ECO:0000256" key="5">
    <source>
        <dbReference type="SAM" id="SignalP"/>
    </source>
</evidence>
<organism evidence="7 8">
    <name type="scientific">Paenibacillus glycinis</name>
    <dbReference type="NCBI Taxonomy" id="2697035"/>
    <lineage>
        <taxon>Bacteria</taxon>
        <taxon>Bacillati</taxon>
        <taxon>Bacillota</taxon>
        <taxon>Bacilli</taxon>
        <taxon>Bacillales</taxon>
        <taxon>Paenibacillaceae</taxon>
        <taxon>Paenibacillus</taxon>
    </lineage>
</organism>
<dbReference type="PANTHER" id="PTHR30024:SF42">
    <property type="entry name" value="ALIPHATIC SULFONATES-BINDING PROTEIN-RELATED"/>
    <property type="match status" value="1"/>
</dbReference>
<dbReference type="InterPro" id="IPR010067">
    <property type="entry name" value="ABC_SsuA_sub-bd"/>
</dbReference>
<dbReference type="Pfam" id="PF09084">
    <property type="entry name" value="NMT1"/>
    <property type="match status" value="1"/>
</dbReference>
<evidence type="ECO:0000256" key="3">
    <source>
        <dbReference type="ARBA" id="ARBA00022448"/>
    </source>
</evidence>
<sequence>MTKTTQSLRSFPFIVISLLSLVLILTACGANSAGESANTANDNASAPNAYAASEPAKGAKEVRIGFQKYGTVNILKAKGTLEKRLESEGYKVTWTEFPGGPQLLEALNVGSIDIGHTGEAPPIFAQAAGAPLVYLSHEPVSPESEGILVPKDSKIASLGDLKGKKIALNKGSNVHYLLVKALEKAGVDYKDVTPVFLKPGDARVAFENGSVDAWVIWDPFLAAAQTATGAKLLADGQGLVSNIEFYLAARPYAEANQPVIDAFLDELGKVDEWSKANQKEVAALLSPQLGIDVPSLEIASARRDYGVLPIDDAIIEAQQQIADAFLNLQLIPAKINVEDARLK</sequence>
<dbReference type="PANTHER" id="PTHR30024">
    <property type="entry name" value="ALIPHATIC SULFONATES-BINDING PROTEIN-RELATED"/>
    <property type="match status" value="1"/>
</dbReference>
<dbReference type="EMBL" id="JAAAMV010000010">
    <property type="protein sequence ID" value="NBD25181.1"/>
    <property type="molecule type" value="Genomic_DNA"/>
</dbReference>
<dbReference type="Gene3D" id="3.40.190.10">
    <property type="entry name" value="Periplasmic binding protein-like II"/>
    <property type="match status" value="2"/>
</dbReference>
<dbReference type="InterPro" id="IPR015168">
    <property type="entry name" value="SsuA/THI5"/>
</dbReference>
<protein>
    <submittedName>
        <fullName evidence="7">Aliphatic sulfonate ABC transporter substrate-binding protein</fullName>
    </submittedName>
</protein>
<evidence type="ECO:0000259" key="6">
    <source>
        <dbReference type="SMART" id="SM00062"/>
    </source>
</evidence>
<evidence type="ECO:0000256" key="1">
    <source>
        <dbReference type="ARBA" id="ARBA00004418"/>
    </source>
</evidence>
<feature type="domain" description="Solute-binding protein family 3/N-terminal" evidence="6">
    <location>
        <begin position="61"/>
        <end position="284"/>
    </location>
</feature>
<comment type="similarity">
    <text evidence="2">Belongs to the bacterial solute-binding protein SsuA/TauA family.</text>
</comment>
<gene>
    <name evidence="7" type="ORF">GT019_14960</name>
</gene>
<keyword evidence="4 5" id="KW-0732">Signal</keyword>
<dbReference type="Proteomes" id="UP000665561">
    <property type="component" value="Unassembled WGS sequence"/>
</dbReference>
<feature type="signal peptide" evidence="5">
    <location>
        <begin position="1"/>
        <end position="32"/>
    </location>
</feature>
<evidence type="ECO:0000313" key="7">
    <source>
        <dbReference type="EMBL" id="NBD25181.1"/>
    </source>
</evidence>
<dbReference type="RefSeq" id="WP_161743979.1">
    <property type="nucleotide sequence ID" value="NZ_JAAAMV010000010.1"/>
</dbReference>
<dbReference type="PROSITE" id="PS51257">
    <property type="entry name" value="PROKAR_LIPOPROTEIN"/>
    <property type="match status" value="1"/>
</dbReference>
<evidence type="ECO:0000256" key="4">
    <source>
        <dbReference type="ARBA" id="ARBA00022729"/>
    </source>
</evidence>
<proteinExistence type="inferred from homology"/>
<accession>A0ABW9XS32</accession>
<dbReference type="NCBIfam" id="NF008588">
    <property type="entry name" value="PRK11553.1"/>
    <property type="match status" value="1"/>
</dbReference>
<dbReference type="SUPFAM" id="SSF53850">
    <property type="entry name" value="Periplasmic binding protein-like II"/>
    <property type="match status" value="1"/>
</dbReference>
<dbReference type="InterPro" id="IPR001638">
    <property type="entry name" value="Solute-binding_3/MltF_N"/>
</dbReference>